<accession>A0ABY7VX03</accession>
<evidence type="ECO:0000259" key="2">
    <source>
        <dbReference type="Pfam" id="PF07587"/>
    </source>
</evidence>
<feature type="domain" description="DUF1549" evidence="1">
    <location>
        <begin position="172"/>
        <end position="378"/>
    </location>
</feature>
<dbReference type="PANTHER" id="PTHR35889:SF3">
    <property type="entry name" value="F-BOX DOMAIN-CONTAINING PROTEIN"/>
    <property type="match status" value="1"/>
</dbReference>
<feature type="domain" description="DUF1553" evidence="2">
    <location>
        <begin position="453"/>
        <end position="707"/>
    </location>
</feature>
<gene>
    <name evidence="4" type="ORF">PQO03_05120</name>
</gene>
<keyword evidence="5" id="KW-1185">Reference proteome</keyword>
<dbReference type="Pfam" id="PF07587">
    <property type="entry name" value="PSD1"/>
    <property type="match status" value="1"/>
</dbReference>
<organism evidence="4 5">
    <name type="scientific">Lentisphaera profundi</name>
    <dbReference type="NCBI Taxonomy" id="1658616"/>
    <lineage>
        <taxon>Bacteria</taxon>
        <taxon>Pseudomonadati</taxon>
        <taxon>Lentisphaerota</taxon>
        <taxon>Lentisphaeria</taxon>
        <taxon>Lentisphaerales</taxon>
        <taxon>Lentisphaeraceae</taxon>
        <taxon>Lentisphaera</taxon>
    </lineage>
</organism>
<dbReference type="Pfam" id="PF07635">
    <property type="entry name" value="PSCyt1"/>
    <property type="match status" value="1"/>
</dbReference>
<evidence type="ECO:0000313" key="4">
    <source>
        <dbReference type="EMBL" id="WDE97331.1"/>
    </source>
</evidence>
<sequence length="761" mass="86422">MFTRLMFVAALSCSNLIAKEINFNRDILPILSDRCFACHGPDGGEFGEKWKAGLRLDTPEGALANLREVKYQVQTAKRLSQGLKAKEKPSSKRYAMIPGNAEESSLIERIMTDDEDDIMPPLDSHLKLSLQEKDLLRQWIAEGAKYDIHWSFKAPEKAALPEIENTSWPRNEIDTHVLAQLEKRELKPAPEAEKRTWLRRVSQDISGLPPTISQIKDFLEDQSPKAYEKVVDRLLKSSDYAERMTNIWMDNARYADSNGYQFDNARTMWPWRDWVIKAFAENKAWDEFVSEQVAGDLFPKASQDQVIATGFNRNHGYSIEGGIIDEEYRVDYAKDKTHTFGTLFLGLTMECTSCHDHKYDPLTMKDYYSLYAFFNQSSEKGAPGESGRKQKSAAPFISIKTKDGEKNSLRVMIMKDEKRDTFILQQGLYDKPGEKVSAETPAVLASFKGYEKNRLGLAKWLKSPENPLFARVTVNRIWHQFFGRGIVKSVDNFGLQGDTPTHPALLDSLAVDFRENNWDLHQLIRKIVLSATYRQDSSFRKNIEDPENRLLARGPSFRLAAELIRDQALAVSGLMNKKVGGPSVMPYQAAGVWEDLNAPKSHAETYKQANGDDLYRKSLYTYWRRAALHPVMAVFDAPSRDVCAVSRELTNTPLQALVSLHDPTFIEAARCLAEQSIVSPKPIDLAFQSVLSRTASPKELRLLKQYYAVRLKHYQNNQAALERLLKVGKKEVKYQGDLAPLAALTDCCHAIFNLSETITRN</sequence>
<evidence type="ECO:0000259" key="1">
    <source>
        <dbReference type="Pfam" id="PF07583"/>
    </source>
</evidence>
<dbReference type="RefSeq" id="WP_274151650.1">
    <property type="nucleotide sequence ID" value="NZ_CP117811.1"/>
</dbReference>
<dbReference type="InterPro" id="IPR011444">
    <property type="entry name" value="DUF1549"/>
</dbReference>
<evidence type="ECO:0000313" key="5">
    <source>
        <dbReference type="Proteomes" id="UP001214250"/>
    </source>
</evidence>
<proteinExistence type="predicted"/>
<dbReference type="InterPro" id="IPR036909">
    <property type="entry name" value="Cyt_c-like_dom_sf"/>
</dbReference>
<dbReference type="Proteomes" id="UP001214250">
    <property type="component" value="Chromosome 1"/>
</dbReference>
<dbReference type="Pfam" id="PF07583">
    <property type="entry name" value="PSCyt2"/>
    <property type="match status" value="1"/>
</dbReference>
<dbReference type="SUPFAM" id="SSF46626">
    <property type="entry name" value="Cytochrome c"/>
    <property type="match status" value="1"/>
</dbReference>
<dbReference type="EMBL" id="CP117811">
    <property type="protein sequence ID" value="WDE97331.1"/>
    <property type="molecule type" value="Genomic_DNA"/>
</dbReference>
<feature type="domain" description="Cytochrome C Planctomycete-type" evidence="3">
    <location>
        <begin position="83"/>
        <end position="123"/>
    </location>
</feature>
<dbReference type="InterPro" id="IPR022655">
    <property type="entry name" value="DUF1553"/>
</dbReference>
<evidence type="ECO:0000259" key="3">
    <source>
        <dbReference type="Pfam" id="PF07635"/>
    </source>
</evidence>
<dbReference type="PANTHER" id="PTHR35889">
    <property type="entry name" value="CYCLOINULO-OLIGOSACCHARIDE FRUCTANOTRANSFERASE-RELATED"/>
    <property type="match status" value="1"/>
</dbReference>
<protein>
    <submittedName>
        <fullName evidence="4">PSD1 and planctomycete cytochrome C domain-containing protein</fullName>
    </submittedName>
</protein>
<name>A0ABY7VX03_9BACT</name>
<reference evidence="4 5" key="1">
    <citation type="submission" date="2023-02" db="EMBL/GenBank/DDBJ databases">
        <title>Genome sequence of Lentisphaera profundi SAORIC-696.</title>
        <authorList>
            <person name="Kim e."/>
            <person name="Cho J.-C."/>
            <person name="Choi A."/>
            <person name="Kang I."/>
        </authorList>
    </citation>
    <scope>NUCLEOTIDE SEQUENCE [LARGE SCALE GENOMIC DNA]</scope>
    <source>
        <strain evidence="4 5">SAORIC-696</strain>
    </source>
</reference>
<dbReference type="InterPro" id="IPR011429">
    <property type="entry name" value="Cyt_c_Planctomycete-type"/>
</dbReference>